<dbReference type="KEGG" id="msx:AU14_17480"/>
<accession>W5YMD6</accession>
<feature type="domain" description="DUF6378" evidence="1">
    <location>
        <begin position="12"/>
        <end position="92"/>
    </location>
</feature>
<dbReference type="HOGENOM" id="CLU_184495_0_0_6"/>
<sequence length="107" mass="12089">MDSGEVKPFAGEILRKAADTIDERGKQRDGAGQERSMSRTVAAFNAMTDHKLTEEDGWLFMQYLKDARSRAGQFTEDDYLDKTAYSALQAECAITNHNYRIMRGQCS</sequence>
<proteinExistence type="predicted"/>
<dbReference type="Pfam" id="PF19905">
    <property type="entry name" value="DUF6378"/>
    <property type="match status" value="1"/>
</dbReference>
<evidence type="ECO:0000313" key="3">
    <source>
        <dbReference type="Proteomes" id="UP000061489"/>
    </source>
</evidence>
<dbReference type="Proteomes" id="UP000061489">
    <property type="component" value="Chromosome"/>
</dbReference>
<protein>
    <recommendedName>
        <fullName evidence="1">DUF6378 domain-containing protein</fullName>
    </recommendedName>
</protein>
<dbReference type="EMBL" id="CP007151">
    <property type="protein sequence ID" value="AHI30266.1"/>
    <property type="molecule type" value="Genomic_DNA"/>
</dbReference>
<gene>
    <name evidence="2" type="ORF">AU14_17480</name>
</gene>
<dbReference type="RefSeq" id="WP_052472102.1">
    <property type="nucleotide sequence ID" value="NZ_CP007151.1"/>
</dbReference>
<evidence type="ECO:0000259" key="1">
    <source>
        <dbReference type="Pfam" id="PF19905"/>
    </source>
</evidence>
<organism evidence="2 3">
    <name type="scientific">Marinobacter similis</name>
    <dbReference type="NCBI Taxonomy" id="1420916"/>
    <lineage>
        <taxon>Bacteria</taxon>
        <taxon>Pseudomonadati</taxon>
        <taxon>Pseudomonadota</taxon>
        <taxon>Gammaproteobacteria</taxon>
        <taxon>Pseudomonadales</taxon>
        <taxon>Marinobacteraceae</taxon>
        <taxon>Marinobacter</taxon>
    </lineage>
</organism>
<reference evidence="2 3" key="1">
    <citation type="journal article" date="2014" name="Genome Announc.">
        <title>Draft Genome Sequences of Marinobacter similis A3d10T and Marinobacter salarius R9SW1T.</title>
        <authorList>
            <person name="Ivanova E.P."/>
            <person name="Ng H.J."/>
            <person name="Webb H.K."/>
            <person name="Feng G."/>
            <person name="Oshima K."/>
            <person name="Hattori M."/>
            <person name="Ohkuma M."/>
            <person name="Sergeev A.F."/>
            <person name="Mikhailov V.V."/>
            <person name="Crawford R.J."/>
            <person name="Sawabe T."/>
        </authorList>
    </citation>
    <scope>NUCLEOTIDE SEQUENCE [LARGE SCALE GENOMIC DNA]</scope>
    <source>
        <strain evidence="2 3">A3d10</strain>
    </source>
</reference>
<dbReference type="InterPro" id="IPR045958">
    <property type="entry name" value="DUF6378"/>
</dbReference>
<keyword evidence="3" id="KW-1185">Reference proteome</keyword>
<name>W5YMD6_9GAMM</name>
<dbReference type="STRING" id="1420916.AU14_17480"/>
<dbReference type="AlphaFoldDB" id="W5YMD6"/>
<evidence type="ECO:0000313" key="2">
    <source>
        <dbReference type="EMBL" id="AHI30266.1"/>
    </source>
</evidence>
<dbReference type="OrthoDB" id="7022844at2"/>